<feature type="binding site" evidence="6">
    <location>
        <position position="143"/>
    </location>
    <ligand>
        <name>S-adenosyl-L-methionine</name>
        <dbReference type="ChEBI" id="CHEBI:59789"/>
    </ligand>
</feature>
<feature type="binding site" evidence="6">
    <location>
        <position position="164"/>
    </location>
    <ligand>
        <name>S-adenosyl-L-methionine</name>
        <dbReference type="ChEBI" id="CHEBI:59789"/>
    </ligand>
</feature>
<dbReference type="Gene3D" id="3.40.50.150">
    <property type="entry name" value="Vaccinia Virus protein VP39"/>
    <property type="match status" value="1"/>
</dbReference>
<comment type="caution">
    <text evidence="7">The sequence shown here is derived from an EMBL/GenBank/DDBJ whole genome shotgun (WGS) entry which is preliminary data.</text>
</comment>
<dbReference type="GO" id="GO:0032259">
    <property type="term" value="P:methylation"/>
    <property type="evidence" value="ECO:0007669"/>
    <property type="project" value="UniProtKB-KW"/>
</dbReference>
<dbReference type="GO" id="GO:0016279">
    <property type="term" value="F:protein-lysine N-methyltransferase activity"/>
    <property type="evidence" value="ECO:0007669"/>
    <property type="project" value="RHEA"/>
</dbReference>
<keyword evidence="5 6" id="KW-0949">S-adenosyl-L-methionine</keyword>
<comment type="subcellular location">
    <subcellularLocation>
        <location evidence="6">Cytoplasm</location>
    </subcellularLocation>
</comment>
<keyword evidence="3 6" id="KW-0489">Methyltransferase</keyword>
<feature type="binding site" evidence="6">
    <location>
        <position position="186"/>
    </location>
    <ligand>
        <name>S-adenosyl-L-methionine</name>
        <dbReference type="ChEBI" id="CHEBI:59789"/>
    </ligand>
</feature>
<dbReference type="HAMAP" id="MF_00735">
    <property type="entry name" value="Methyltr_PrmA"/>
    <property type="match status" value="1"/>
</dbReference>
<comment type="function">
    <text evidence="6">Methylates ribosomal protein L11.</text>
</comment>
<dbReference type="EC" id="2.1.1.-" evidence="6"/>
<dbReference type="InterPro" id="IPR029063">
    <property type="entry name" value="SAM-dependent_MTases_sf"/>
</dbReference>
<sequence>MNTSWKELAVVVSQSIAELISDKLIEYGSQGTIFETIEELPDHTKILAYYPEETELDTLILHIQHYAQSLQELGENIGQLQFMSQHIDDRDWKSEWKHYFKPTRIGQHLVIKPSWESFEQQSSDLVIEIDPGMAFGTGLHASTRLAAALLEEYMPQDVDVLDVGVGSGILSIAAACLGAQYVLGVDVDAEAVEIARDNVSKNGRLCEEKFQRKKGCIELQVGSLDSLDISREFECIVMNIRPNIIIPLLPYAETFLRTGGAIIISGILEEEGPDLLHEIRHIGYVAHKQRVEDGWIAYVLSKLS</sequence>
<organism evidence="7 8">
    <name type="scientific">candidate division KSB3 bacterium</name>
    <dbReference type="NCBI Taxonomy" id="2044937"/>
    <lineage>
        <taxon>Bacteria</taxon>
        <taxon>candidate division KSB3</taxon>
    </lineage>
</organism>
<proteinExistence type="inferred from homology"/>
<keyword evidence="4 6" id="KW-0808">Transferase</keyword>
<protein>
    <recommendedName>
        <fullName evidence="6">Ribosomal protein L11 methyltransferase</fullName>
        <shortName evidence="6">L11 Mtase</shortName>
        <ecNumber evidence="6">2.1.1.-</ecNumber>
    </recommendedName>
</protein>
<dbReference type="GO" id="GO:0005737">
    <property type="term" value="C:cytoplasm"/>
    <property type="evidence" value="ECO:0007669"/>
    <property type="project" value="UniProtKB-SubCell"/>
</dbReference>
<feature type="binding site" evidence="6">
    <location>
        <position position="239"/>
    </location>
    <ligand>
        <name>S-adenosyl-L-methionine</name>
        <dbReference type="ChEBI" id="CHEBI:59789"/>
    </ligand>
</feature>
<dbReference type="Proteomes" id="UP000230821">
    <property type="component" value="Unassembled WGS sequence"/>
</dbReference>
<dbReference type="InterPro" id="IPR050078">
    <property type="entry name" value="Ribosomal_L11_MeTrfase_PrmA"/>
</dbReference>
<dbReference type="CDD" id="cd02440">
    <property type="entry name" value="AdoMet_MTases"/>
    <property type="match status" value="1"/>
</dbReference>
<evidence type="ECO:0000256" key="5">
    <source>
        <dbReference type="ARBA" id="ARBA00022691"/>
    </source>
</evidence>
<reference evidence="7 8" key="1">
    <citation type="submission" date="2017-10" db="EMBL/GenBank/DDBJ databases">
        <title>Novel microbial diversity and functional potential in the marine mammal oral microbiome.</title>
        <authorList>
            <person name="Dudek N.K."/>
            <person name="Sun C.L."/>
            <person name="Burstein D."/>
            <person name="Kantor R.S."/>
            <person name="Aliaga Goltsman D.S."/>
            <person name="Bik E.M."/>
            <person name="Thomas B.C."/>
            <person name="Banfield J.F."/>
            <person name="Relman D.A."/>
        </authorList>
    </citation>
    <scope>NUCLEOTIDE SEQUENCE [LARGE SCALE GENOMIC DNA]</scope>
    <source>
        <strain evidence="7">DOLJORAL78_47_16</strain>
    </source>
</reference>
<dbReference type="AlphaFoldDB" id="A0A2G6KGT6"/>
<evidence type="ECO:0000313" key="8">
    <source>
        <dbReference type="Proteomes" id="UP000230821"/>
    </source>
</evidence>
<gene>
    <name evidence="6" type="primary">prmA</name>
    <name evidence="7" type="ORF">CSA56_06420</name>
</gene>
<evidence type="ECO:0000313" key="7">
    <source>
        <dbReference type="EMBL" id="PIE34888.1"/>
    </source>
</evidence>
<evidence type="ECO:0000256" key="4">
    <source>
        <dbReference type="ARBA" id="ARBA00022679"/>
    </source>
</evidence>
<comment type="similarity">
    <text evidence="1 6">Belongs to the methyltransferase superfamily. PrmA family.</text>
</comment>
<dbReference type="Pfam" id="PF06325">
    <property type="entry name" value="PrmA"/>
    <property type="match status" value="1"/>
</dbReference>
<dbReference type="PIRSF" id="PIRSF000401">
    <property type="entry name" value="RPL11_MTase"/>
    <property type="match status" value="1"/>
</dbReference>
<name>A0A2G6KGT6_9BACT</name>
<dbReference type="PANTHER" id="PTHR43648:SF1">
    <property type="entry name" value="ELECTRON TRANSFER FLAVOPROTEIN BETA SUBUNIT LYSINE METHYLTRANSFERASE"/>
    <property type="match status" value="1"/>
</dbReference>
<comment type="catalytic activity">
    <reaction evidence="6">
        <text>L-lysyl-[protein] + 3 S-adenosyl-L-methionine = N(6),N(6),N(6)-trimethyl-L-lysyl-[protein] + 3 S-adenosyl-L-homocysteine + 3 H(+)</text>
        <dbReference type="Rhea" id="RHEA:54192"/>
        <dbReference type="Rhea" id="RHEA-COMP:9752"/>
        <dbReference type="Rhea" id="RHEA-COMP:13826"/>
        <dbReference type="ChEBI" id="CHEBI:15378"/>
        <dbReference type="ChEBI" id="CHEBI:29969"/>
        <dbReference type="ChEBI" id="CHEBI:57856"/>
        <dbReference type="ChEBI" id="CHEBI:59789"/>
        <dbReference type="ChEBI" id="CHEBI:61961"/>
    </reaction>
</comment>
<evidence type="ECO:0000256" key="2">
    <source>
        <dbReference type="ARBA" id="ARBA00022490"/>
    </source>
</evidence>
<evidence type="ECO:0000256" key="6">
    <source>
        <dbReference type="HAMAP-Rule" id="MF_00735"/>
    </source>
</evidence>
<accession>A0A2G6KGT6</accession>
<evidence type="ECO:0000256" key="1">
    <source>
        <dbReference type="ARBA" id="ARBA00009741"/>
    </source>
</evidence>
<dbReference type="InterPro" id="IPR004498">
    <property type="entry name" value="Ribosomal_PrmA_MeTrfase"/>
</dbReference>
<dbReference type="EMBL" id="PDSK01000072">
    <property type="protein sequence ID" value="PIE34888.1"/>
    <property type="molecule type" value="Genomic_DNA"/>
</dbReference>
<evidence type="ECO:0000256" key="3">
    <source>
        <dbReference type="ARBA" id="ARBA00022603"/>
    </source>
</evidence>
<dbReference type="SUPFAM" id="SSF53335">
    <property type="entry name" value="S-adenosyl-L-methionine-dependent methyltransferases"/>
    <property type="match status" value="1"/>
</dbReference>
<dbReference type="PANTHER" id="PTHR43648">
    <property type="entry name" value="ELECTRON TRANSFER FLAVOPROTEIN BETA SUBUNIT LYSINE METHYLTRANSFERASE"/>
    <property type="match status" value="1"/>
</dbReference>
<keyword evidence="2 6" id="KW-0963">Cytoplasm</keyword>